<dbReference type="InterPro" id="IPR027353">
    <property type="entry name" value="NET_dom"/>
</dbReference>
<feature type="compositionally biased region" description="Basic residues" evidence="1">
    <location>
        <begin position="319"/>
        <end position="334"/>
    </location>
</feature>
<feature type="region of interest" description="Disordered" evidence="1">
    <location>
        <begin position="287"/>
        <end position="367"/>
    </location>
</feature>
<feature type="compositionally biased region" description="Polar residues" evidence="1">
    <location>
        <begin position="1"/>
        <end position="10"/>
    </location>
</feature>
<evidence type="ECO:0000259" key="2">
    <source>
        <dbReference type="PROSITE" id="PS51525"/>
    </source>
</evidence>
<organism evidence="3">
    <name type="scientific">Pseudictyota dubia</name>
    <dbReference type="NCBI Taxonomy" id="2749911"/>
    <lineage>
        <taxon>Eukaryota</taxon>
        <taxon>Sar</taxon>
        <taxon>Stramenopiles</taxon>
        <taxon>Ochrophyta</taxon>
        <taxon>Bacillariophyta</taxon>
        <taxon>Mediophyceae</taxon>
        <taxon>Biddulphiophycidae</taxon>
        <taxon>Eupodiscales</taxon>
        <taxon>Odontellaceae</taxon>
        <taxon>Pseudictyota</taxon>
    </lineage>
</organism>
<feature type="compositionally biased region" description="Basic and acidic residues" evidence="1">
    <location>
        <begin position="128"/>
        <end position="142"/>
    </location>
</feature>
<dbReference type="EMBL" id="HBED01004867">
    <property type="protein sequence ID" value="CAD8295345.1"/>
    <property type="molecule type" value="Transcribed_RNA"/>
</dbReference>
<feature type="region of interest" description="Disordered" evidence="1">
    <location>
        <begin position="645"/>
        <end position="694"/>
    </location>
</feature>
<feature type="compositionally biased region" description="Basic and acidic residues" evidence="1">
    <location>
        <begin position="667"/>
        <end position="694"/>
    </location>
</feature>
<feature type="region of interest" description="Disordered" evidence="1">
    <location>
        <begin position="484"/>
        <end position="518"/>
    </location>
</feature>
<feature type="region of interest" description="Disordered" evidence="1">
    <location>
        <begin position="1"/>
        <end position="103"/>
    </location>
</feature>
<accession>A0A7R9VH89</accession>
<evidence type="ECO:0000256" key="1">
    <source>
        <dbReference type="SAM" id="MobiDB-lite"/>
    </source>
</evidence>
<feature type="compositionally biased region" description="Polar residues" evidence="1">
    <location>
        <begin position="342"/>
        <end position="354"/>
    </location>
</feature>
<dbReference type="Gene3D" id="1.20.1270.220">
    <property type="match status" value="1"/>
</dbReference>
<sequence>MTLPSKTTSAAAPADSQPGGEDPSPLPRPVRVILRGVMSSDSRLGGRNALRGKWSYEDKDREPTSSEEDEGERRTFEMVRAPPSHRRLPKARANEKPTSMPGKYLASFVFPSAGGDAKIRENNVQLDFRSEDREDQQGEGRGTRYYVTGRGSNRYGRFVLQGECFSEENTAASGAETTSYRVEIEKEYLHPELKSPLKSPSPPRLREQRKRKDIYDPDSNEASGAVEGKKKKRRKSRKQVTRSPAKKAEEEEEMVTREEYNGLVSMAKEMSEQMDKLRSLIEERWEDISLSSDVKPAAVGVSRSKSKGPKRNTTGAKKAQPKRKPASTHRKRCGANRGTKASRPNTKASPTAAVTSAARPRTGTPDLIKERQEAPLTLQEQIDLVNAVNEVEDETMMQRVARIIREAKTSEGEGGGFDDEDEIAMDLSQLNVATQRQLQGLVMKVSVNYPSTELCCDVPATRLRIVLTLGSLITLRHIYVTQGKKHKKSRGLTPKGTSTRDHPRNLPRPLPSAMLNKQQDATVRANARSTNMTSESTAGGESKTANAAYPFMAFGSDDESSASENEDCGGAIGGESEFTLAERAVSNDSAQDIGPIDWSSVGTFKVPVEHDSSHGLSASGSDWEDAKQDAAKLRSCGSDRERRLDRAKAAFSASQQEQLKRTIAQGAEEKSRRAEEEAKQAALREEEDENKRREMREKVELLIKSVEPSVNLNPWTPSDSAVPQVAAGLLPSDLRASACSSRSSSFGFGF</sequence>
<name>A0A7R9VH89_9STRA</name>
<feature type="region of interest" description="Disordered" evidence="1">
    <location>
        <begin position="188"/>
        <end position="260"/>
    </location>
</feature>
<feature type="compositionally biased region" description="Basic and acidic residues" evidence="1">
    <location>
        <begin position="54"/>
        <end position="64"/>
    </location>
</feature>
<evidence type="ECO:0000313" key="3">
    <source>
        <dbReference type="EMBL" id="CAD8295345.1"/>
    </source>
</evidence>
<dbReference type="PROSITE" id="PS51525">
    <property type="entry name" value="NET"/>
    <property type="match status" value="1"/>
</dbReference>
<feature type="region of interest" description="Disordered" evidence="1">
    <location>
        <begin position="120"/>
        <end position="148"/>
    </location>
</feature>
<protein>
    <recommendedName>
        <fullName evidence="2">NET domain-containing protein</fullName>
    </recommendedName>
</protein>
<proteinExistence type="predicted"/>
<dbReference type="AlphaFoldDB" id="A0A7R9VH89"/>
<feature type="domain" description="NET" evidence="2">
    <location>
        <begin position="366"/>
        <end position="453"/>
    </location>
</feature>
<feature type="compositionally biased region" description="Basic residues" evidence="1">
    <location>
        <begin position="229"/>
        <end position="240"/>
    </location>
</feature>
<gene>
    <name evidence="3" type="ORF">TDUB1175_LOCUS2428</name>
</gene>
<dbReference type="InterPro" id="IPR038336">
    <property type="entry name" value="NET_sf"/>
</dbReference>
<reference evidence="3" key="1">
    <citation type="submission" date="2021-01" db="EMBL/GenBank/DDBJ databases">
        <authorList>
            <person name="Corre E."/>
            <person name="Pelletier E."/>
            <person name="Niang G."/>
            <person name="Scheremetjew M."/>
            <person name="Finn R."/>
            <person name="Kale V."/>
            <person name="Holt S."/>
            <person name="Cochrane G."/>
            <person name="Meng A."/>
            <person name="Brown T."/>
            <person name="Cohen L."/>
        </authorList>
    </citation>
    <scope>NUCLEOTIDE SEQUENCE</scope>
    <source>
        <strain evidence="3">CCMP147</strain>
    </source>
</reference>
<feature type="compositionally biased region" description="Basic and acidic residues" evidence="1">
    <location>
        <begin position="246"/>
        <end position="260"/>
    </location>
</feature>
<dbReference type="Pfam" id="PF17035">
    <property type="entry name" value="BET"/>
    <property type="match status" value="1"/>
</dbReference>